<dbReference type="EMBL" id="JBBDGN010000008">
    <property type="protein sequence ID" value="MEJ1091995.1"/>
    <property type="molecule type" value="Genomic_DNA"/>
</dbReference>
<gene>
    <name evidence="2" type="ORF">WDU93_09835</name>
</gene>
<feature type="signal peptide" evidence="1">
    <location>
        <begin position="1"/>
        <end position="20"/>
    </location>
</feature>
<evidence type="ECO:0000256" key="1">
    <source>
        <dbReference type="SAM" id="SignalP"/>
    </source>
</evidence>
<dbReference type="RefSeq" id="WP_337320077.1">
    <property type="nucleotide sequence ID" value="NZ_JBBDGN010000008.1"/>
</dbReference>
<dbReference type="Proteomes" id="UP001366085">
    <property type="component" value="Unassembled WGS sequence"/>
</dbReference>
<evidence type="ECO:0000313" key="2">
    <source>
        <dbReference type="EMBL" id="MEJ1091995.1"/>
    </source>
</evidence>
<keyword evidence="1" id="KW-0732">Signal</keyword>
<proteinExistence type="predicted"/>
<reference evidence="2 3" key="1">
    <citation type="submission" date="2024-02" db="EMBL/GenBank/DDBJ databases">
        <authorList>
            <person name="Saticioglu I.B."/>
        </authorList>
    </citation>
    <scope>NUCLEOTIDE SEQUENCE [LARGE SCALE GENOMIC DNA]</scope>
    <source>
        <strain evidence="2 3">Mu-43</strain>
    </source>
</reference>
<dbReference type="SUPFAM" id="SSF50939">
    <property type="entry name" value="Sialidases"/>
    <property type="match status" value="1"/>
</dbReference>
<accession>A0ABU8LLY9</accession>
<name>A0ABU8LLY9_9MICO</name>
<protein>
    <submittedName>
        <fullName evidence="2">Uncharacterized protein</fullName>
    </submittedName>
</protein>
<comment type="caution">
    <text evidence="2">The sequence shown here is derived from an EMBL/GenBank/DDBJ whole genome shotgun (WGS) entry which is preliminary data.</text>
</comment>
<keyword evidence="3" id="KW-1185">Reference proteome</keyword>
<sequence length="385" mass="40317">MTAAVAGVLLLSLCAAPASALEEGPHLLGANTAAAAAGLPLNDLVVSGGEVYSSYGDYDRNVGPVELASLNTATGAETRHLTVNGEELKALREFDGRVFAADVDPRTAWSANAGFASNRSGAWNYDSATPFIHVFDVAELGGEIFLAGSILNPDPARFGRAPYLAVIKKSTDNGRTWTIERARSSASGSNDGDRYYWLAVVGDQVAGIAEVRDAKGAPNRTLDVYRAGRWHTIDLGARSAEAMVHDPSEIEVIGSRIVIARNNRVVYLDLAAKGKDAGITSANWPADIGLADLAVDRGVMYAVGSRIAGPDLGSANASVYATRDGATWQLVDQPAVLPATTYWDHGGGEMIPIPGAYTAIDVAGGQMYLGGNDAQIYAQPAPSVR</sequence>
<evidence type="ECO:0000313" key="3">
    <source>
        <dbReference type="Proteomes" id="UP001366085"/>
    </source>
</evidence>
<feature type="chain" id="PRO_5046198371" evidence="1">
    <location>
        <begin position="21"/>
        <end position="385"/>
    </location>
</feature>
<dbReference type="InterPro" id="IPR036278">
    <property type="entry name" value="Sialidase_sf"/>
</dbReference>
<organism evidence="2 3">
    <name type="scientific">Microbacterium istanbulense</name>
    <dbReference type="NCBI Taxonomy" id="3122049"/>
    <lineage>
        <taxon>Bacteria</taxon>
        <taxon>Bacillati</taxon>
        <taxon>Actinomycetota</taxon>
        <taxon>Actinomycetes</taxon>
        <taxon>Micrococcales</taxon>
        <taxon>Microbacteriaceae</taxon>
        <taxon>Microbacterium</taxon>
    </lineage>
</organism>